<dbReference type="AlphaFoldDB" id="A0A1Q3ASF9"/>
<comment type="caution">
    <text evidence="1">The sequence shown here is derived from an EMBL/GenBank/DDBJ whole genome shotgun (WGS) entry which is preliminary data.</text>
</comment>
<reference evidence="2" key="1">
    <citation type="submission" date="2016-04" db="EMBL/GenBank/DDBJ databases">
        <title>Cephalotus genome sequencing.</title>
        <authorList>
            <person name="Fukushima K."/>
            <person name="Hasebe M."/>
            <person name="Fang X."/>
        </authorList>
    </citation>
    <scope>NUCLEOTIDE SEQUENCE [LARGE SCALE GENOMIC DNA]</scope>
    <source>
        <strain evidence="2">cv. St1</strain>
    </source>
</reference>
<name>A0A1Q3ASF9_CEPFO</name>
<organism evidence="1 2">
    <name type="scientific">Cephalotus follicularis</name>
    <name type="common">Albany pitcher plant</name>
    <dbReference type="NCBI Taxonomy" id="3775"/>
    <lineage>
        <taxon>Eukaryota</taxon>
        <taxon>Viridiplantae</taxon>
        <taxon>Streptophyta</taxon>
        <taxon>Embryophyta</taxon>
        <taxon>Tracheophyta</taxon>
        <taxon>Spermatophyta</taxon>
        <taxon>Magnoliopsida</taxon>
        <taxon>eudicotyledons</taxon>
        <taxon>Gunneridae</taxon>
        <taxon>Pentapetalae</taxon>
        <taxon>rosids</taxon>
        <taxon>fabids</taxon>
        <taxon>Oxalidales</taxon>
        <taxon>Cephalotaceae</taxon>
        <taxon>Cephalotus</taxon>
    </lineage>
</organism>
<dbReference type="EMBL" id="BDDD01000079">
    <property type="protein sequence ID" value="GAV58677.1"/>
    <property type="molecule type" value="Genomic_DNA"/>
</dbReference>
<keyword evidence="2" id="KW-1185">Reference proteome</keyword>
<accession>A0A1Q3ASF9</accession>
<dbReference type="OrthoDB" id="10471158at2759"/>
<feature type="non-terminal residue" evidence="1">
    <location>
        <position position="1"/>
    </location>
</feature>
<sequence length="146" mass="15786">FPTPTPHTKNVSATITLAGGSSRSRSRSNGASSFVITAFKNPVQSAPRTSSDGSTFGIVAKRIWSGFGSAPMKPSHSSVTTKVMSMLSVFEAKNLQRFIMGLMWPRPGKGMATTWQTLLGSKMTDAMPVILVVSFEQNDAKERVRF</sequence>
<gene>
    <name evidence="1" type="ORF">CFOL_v3_02210</name>
</gene>
<dbReference type="InParanoid" id="A0A1Q3ASF9"/>
<proteinExistence type="predicted"/>
<dbReference type="Proteomes" id="UP000187406">
    <property type="component" value="Unassembled WGS sequence"/>
</dbReference>
<protein>
    <submittedName>
        <fullName evidence="1">Uncharacterized protein</fullName>
    </submittedName>
</protein>
<evidence type="ECO:0000313" key="2">
    <source>
        <dbReference type="Proteomes" id="UP000187406"/>
    </source>
</evidence>
<evidence type="ECO:0000313" key="1">
    <source>
        <dbReference type="EMBL" id="GAV58677.1"/>
    </source>
</evidence>